<evidence type="ECO:0000256" key="3">
    <source>
        <dbReference type="ARBA" id="ARBA00023004"/>
    </source>
</evidence>
<comment type="caution">
    <text evidence="7">The sequence shown here is derived from an EMBL/GenBank/DDBJ whole genome shotgun (WGS) entry which is preliminary data.</text>
</comment>
<dbReference type="PROSITE" id="PS00018">
    <property type="entry name" value="EF_HAND_1"/>
    <property type="match status" value="1"/>
</dbReference>
<evidence type="ECO:0000256" key="4">
    <source>
        <dbReference type="PROSITE-ProRule" id="PRU00433"/>
    </source>
</evidence>
<keyword evidence="5" id="KW-0732">Signal</keyword>
<dbReference type="SUPFAM" id="SSF48371">
    <property type="entry name" value="ARM repeat"/>
    <property type="match status" value="1"/>
</dbReference>
<evidence type="ECO:0000259" key="6">
    <source>
        <dbReference type="PROSITE" id="PS51007"/>
    </source>
</evidence>
<reference evidence="8" key="1">
    <citation type="journal article" date="2019" name="Int. J. Syst. Evol. Microbiol.">
        <title>The Global Catalogue of Microorganisms (GCM) 10K type strain sequencing project: providing services to taxonomists for standard genome sequencing and annotation.</title>
        <authorList>
            <consortium name="The Broad Institute Genomics Platform"/>
            <consortium name="The Broad Institute Genome Sequencing Center for Infectious Disease"/>
            <person name="Wu L."/>
            <person name="Ma J."/>
        </authorList>
    </citation>
    <scope>NUCLEOTIDE SEQUENCE [LARGE SCALE GENOMIC DNA]</scope>
    <source>
        <strain evidence="8">CGMCC 4.7106</strain>
    </source>
</reference>
<dbReference type="InterPro" id="IPR013428">
    <property type="entry name" value="Membrane-bound_put_N"/>
</dbReference>
<evidence type="ECO:0000256" key="1">
    <source>
        <dbReference type="ARBA" id="ARBA00022617"/>
    </source>
</evidence>
<keyword evidence="2 4" id="KW-0479">Metal-binding</keyword>
<dbReference type="InterPro" id="IPR055557">
    <property type="entry name" value="DUF7133"/>
</dbReference>
<dbReference type="InterPro" id="IPR011042">
    <property type="entry name" value="6-blade_b-propeller_TolB-like"/>
</dbReference>
<proteinExistence type="predicted"/>
<evidence type="ECO:0000313" key="7">
    <source>
        <dbReference type="EMBL" id="MFD2255697.1"/>
    </source>
</evidence>
<dbReference type="InterPro" id="IPR011989">
    <property type="entry name" value="ARM-like"/>
</dbReference>
<dbReference type="InterPro" id="IPR036909">
    <property type="entry name" value="Cyt_c-like_dom_sf"/>
</dbReference>
<dbReference type="InterPro" id="IPR016024">
    <property type="entry name" value="ARM-type_fold"/>
</dbReference>
<protein>
    <submittedName>
        <fullName evidence="7">PVC-type heme-binding CxxCH protein</fullName>
    </submittedName>
</protein>
<name>A0ABW5D3Q6_9BACT</name>
<dbReference type="InterPro" id="IPR011041">
    <property type="entry name" value="Quinoprot_gluc/sorb_DH_b-prop"/>
</dbReference>
<dbReference type="NCBIfam" id="TIGR02603">
    <property type="entry name" value="CxxCH_TIGR02603"/>
    <property type="match status" value="1"/>
</dbReference>
<feature type="chain" id="PRO_5046165718" evidence="5">
    <location>
        <begin position="24"/>
        <end position="1094"/>
    </location>
</feature>
<feature type="signal peptide" evidence="5">
    <location>
        <begin position="1"/>
        <end position="23"/>
    </location>
</feature>
<dbReference type="SMART" id="SM00567">
    <property type="entry name" value="EZ_HEAT"/>
    <property type="match status" value="4"/>
</dbReference>
<dbReference type="SUPFAM" id="SSF50952">
    <property type="entry name" value="Soluble quinoprotein glucose dehydrogenase"/>
    <property type="match status" value="1"/>
</dbReference>
<dbReference type="Gene3D" id="1.25.10.10">
    <property type="entry name" value="Leucine-rich Repeat Variant"/>
    <property type="match status" value="1"/>
</dbReference>
<dbReference type="Pfam" id="PF23500">
    <property type="entry name" value="DUF7133"/>
    <property type="match status" value="1"/>
</dbReference>
<accession>A0ABW5D3Q6</accession>
<dbReference type="PANTHER" id="PTHR33546">
    <property type="entry name" value="LARGE, MULTIFUNCTIONAL SECRETED PROTEIN-RELATED"/>
    <property type="match status" value="1"/>
</dbReference>
<keyword evidence="1 4" id="KW-0349">Heme</keyword>
<dbReference type="InterPro" id="IPR013427">
    <property type="entry name" value="Haem-bd_dom_put"/>
</dbReference>
<dbReference type="NCBIfam" id="TIGR02604">
    <property type="entry name" value="Piru_Ver_Nterm"/>
    <property type="match status" value="1"/>
</dbReference>
<sequence>MRKRNALTLSTLSLFSLAPSAYAVESFPAANGLERTLIAEQPLLKNPVSVSVDVDGTIYVTETARRRAADLDVRQFTKEGWVPRDLSLTTIEDKEKFFREQLNGTNKFGSQDLADHNKDGKIDIEDLTAISERIVRITDKDNDGTYDTSNVFAEGFNTEVTGIAAGVLAWRGDVYTTIAPDMWKLRDNDGDGKSDERKSLAHGFGIHIAYAGHDMHGLTLGPDGRIYWSIGDKGTNVTTEAGKNFYAPHTGSVLRCYPDGSGFEIYATGLRNPQEIAFDQYGNLFSVDNDSDQKGERERFLHITESSDSGWRCYYQYRGSDYNPWMEESLSVPSGEFQPAYITPTNGNYSDGPAGFAFNPGTALNEKYRNSFFVSEFTRGNIRSFKVKPKGATFEMTDEHIVLSGPMNIGMNFGPDGALYSADWAGGYPLNEKGAVWKLDDPSVAQTAIRAEVAKMLKEGPGAASTEELTKRLSHPDQRVRLDAQWELAHRGAKTELSTIAASDSSDQMAVIHALWGLAQLKAFDISVFEKCTGSKDPEIRAQAFHYASEALRFSPELSKVAERGINRAMEDDSPRVRYFAAMAAYKLASQSSLPAVIEMLANNDNRDAYLRHAGALALSVSGAEEITANASTHRSSSVRLAAAVALRRLSSLLVSKLLLDKNPQVVAEAAHAIYDEPAIPEAFPALAATLSLNPDSVEPTIRRAIAANRRLGDSASAATLLEYAQLEAAPKELRIAALKALASWGDGTELDSVDGRYYPLEPADKNIARRAFKASADELQNHPDKDISAGAAAVAKSLGMIADEKTLAKQALDTSLDDAPRLRALDNLNTPESKLFKKTALSLLKDPSPAIRTHAAALLMEAHPEAVSQYAKDVLENSRDITERQQIIMLLGKAKQSALLKPLLKKAIENPTVASGPYDPALLLELMEALPKGRLTELNEKLASLGDAGTHLASLSGGDPAIGEQIFNAHLAAQCTACHRIGDEGSEVGPPLTEIGKKGSAYILESLVAPQAKIASGYGMMSVTKKDGSSLAGALKTETEDSLILIQPDKSEAVVKAADIATRTEAMSPMPPMNGILTPREIRDIVAFLDLQK</sequence>
<dbReference type="Proteomes" id="UP001597375">
    <property type="component" value="Unassembled WGS sequence"/>
</dbReference>
<dbReference type="Gene3D" id="1.10.760.10">
    <property type="entry name" value="Cytochrome c-like domain"/>
    <property type="match status" value="1"/>
</dbReference>
<keyword evidence="8" id="KW-1185">Reference proteome</keyword>
<evidence type="ECO:0000256" key="5">
    <source>
        <dbReference type="SAM" id="SignalP"/>
    </source>
</evidence>
<dbReference type="Gene3D" id="2.120.10.30">
    <property type="entry name" value="TolB, C-terminal domain"/>
    <property type="match status" value="1"/>
</dbReference>
<dbReference type="EMBL" id="JBHUIT010000002">
    <property type="protein sequence ID" value="MFD2255697.1"/>
    <property type="molecule type" value="Genomic_DNA"/>
</dbReference>
<keyword evidence="3 4" id="KW-0408">Iron</keyword>
<evidence type="ECO:0000313" key="8">
    <source>
        <dbReference type="Proteomes" id="UP001597375"/>
    </source>
</evidence>
<evidence type="ECO:0000256" key="2">
    <source>
        <dbReference type="ARBA" id="ARBA00022723"/>
    </source>
</evidence>
<dbReference type="SUPFAM" id="SSF46626">
    <property type="entry name" value="Cytochrome c"/>
    <property type="match status" value="1"/>
</dbReference>
<gene>
    <name evidence="7" type="ORF">ACFSSA_03330</name>
</gene>
<dbReference type="InterPro" id="IPR004155">
    <property type="entry name" value="PBS_lyase_HEAT"/>
</dbReference>
<dbReference type="PANTHER" id="PTHR33546:SF1">
    <property type="entry name" value="LARGE, MULTIFUNCTIONAL SECRETED PROTEIN"/>
    <property type="match status" value="1"/>
</dbReference>
<dbReference type="PROSITE" id="PS51007">
    <property type="entry name" value="CYTC"/>
    <property type="match status" value="1"/>
</dbReference>
<feature type="domain" description="Cytochrome c" evidence="6">
    <location>
        <begin position="959"/>
        <end position="1094"/>
    </location>
</feature>
<dbReference type="InterPro" id="IPR009056">
    <property type="entry name" value="Cyt_c-like_dom"/>
</dbReference>
<organism evidence="7 8">
    <name type="scientific">Luteolibacter algae</name>
    <dbReference type="NCBI Taxonomy" id="454151"/>
    <lineage>
        <taxon>Bacteria</taxon>
        <taxon>Pseudomonadati</taxon>
        <taxon>Verrucomicrobiota</taxon>
        <taxon>Verrucomicrobiia</taxon>
        <taxon>Verrucomicrobiales</taxon>
        <taxon>Verrucomicrobiaceae</taxon>
        <taxon>Luteolibacter</taxon>
    </lineage>
</organism>
<dbReference type="InterPro" id="IPR018247">
    <property type="entry name" value="EF_Hand_1_Ca_BS"/>
</dbReference>